<comment type="caution">
    <text evidence="1">The sequence shown here is derived from an EMBL/GenBank/DDBJ whole genome shotgun (WGS) entry which is preliminary data.</text>
</comment>
<gene>
    <name evidence="1" type="ORF">PACILC2_52750</name>
</gene>
<dbReference type="RefSeq" id="WP_213531269.1">
    <property type="nucleotide sequence ID" value="NZ_BOVJ01000203.1"/>
</dbReference>
<evidence type="ECO:0000313" key="2">
    <source>
        <dbReference type="Proteomes" id="UP000680304"/>
    </source>
</evidence>
<reference evidence="1 2" key="1">
    <citation type="submission" date="2021-04" db="EMBL/GenBank/DDBJ databases">
        <title>Draft genome sequence of Paenibacillus cisolokensis, LC2-13A.</title>
        <authorList>
            <person name="Uke A."/>
            <person name="Chhe C."/>
            <person name="Baramee S."/>
            <person name="Kosugi A."/>
        </authorList>
    </citation>
    <scope>NUCLEOTIDE SEQUENCE [LARGE SCALE GENOMIC DNA]</scope>
    <source>
        <strain evidence="1 2">LC2-13A</strain>
    </source>
</reference>
<dbReference type="EMBL" id="BOVJ01000203">
    <property type="protein sequence ID" value="GIQ66707.1"/>
    <property type="molecule type" value="Genomic_DNA"/>
</dbReference>
<keyword evidence="2" id="KW-1185">Reference proteome</keyword>
<accession>A0ABQ4NEQ4</accession>
<organism evidence="1 2">
    <name type="scientific">Paenibacillus cisolokensis</name>
    <dbReference type="NCBI Taxonomy" id="1658519"/>
    <lineage>
        <taxon>Bacteria</taxon>
        <taxon>Bacillati</taxon>
        <taxon>Bacillota</taxon>
        <taxon>Bacilli</taxon>
        <taxon>Bacillales</taxon>
        <taxon>Paenibacillaceae</taxon>
        <taxon>Paenibacillus</taxon>
    </lineage>
</organism>
<protein>
    <submittedName>
        <fullName evidence="1">Uncharacterized protein</fullName>
    </submittedName>
</protein>
<dbReference type="Proteomes" id="UP000680304">
    <property type="component" value="Unassembled WGS sequence"/>
</dbReference>
<sequence>MFNEETNKSIEELARCVKIIYDDYSLISTLDIDLSLVAVKNMPADEDLSFFENVGYPIPQEDEINSSFKYNYAATVSLLLQGLFKDNKFLFPEYYYFMGNGMLDDKHKSYLKLFLNKTIELTENDKYNEARIKAQKILDSLN</sequence>
<proteinExistence type="predicted"/>
<name>A0ABQ4NEQ4_9BACL</name>
<evidence type="ECO:0000313" key="1">
    <source>
        <dbReference type="EMBL" id="GIQ66707.1"/>
    </source>
</evidence>